<evidence type="ECO:0000256" key="6">
    <source>
        <dbReference type="ARBA" id="ARBA00022934"/>
    </source>
</evidence>
<comment type="function">
    <text evidence="9">Required for proper chromosome segregation during mitosis and error-free mitotic progression.</text>
</comment>
<comment type="subcellular location">
    <subcellularLocation>
        <location evidence="1">Chromosome</location>
    </subcellularLocation>
    <subcellularLocation>
        <location evidence="2">Nucleus</location>
        <location evidence="2">Nucleolus</location>
    </subcellularLocation>
</comment>
<dbReference type="Proteomes" id="UP000694569">
    <property type="component" value="Unplaced"/>
</dbReference>
<evidence type="ECO:0000256" key="9">
    <source>
        <dbReference type="ARBA" id="ARBA00093307"/>
    </source>
</evidence>
<evidence type="ECO:0000256" key="5">
    <source>
        <dbReference type="ARBA" id="ARBA00022553"/>
    </source>
</evidence>
<name>A0A8C5PZ22_9ANUR</name>
<dbReference type="PANTHER" id="PTHR13557">
    <property type="entry name" value="COILED-COIL DOMAIN-CONTAINING PROTEIN 86"/>
    <property type="match status" value="1"/>
</dbReference>
<evidence type="ECO:0000256" key="4">
    <source>
        <dbReference type="ARBA" id="ARBA00022454"/>
    </source>
</evidence>
<dbReference type="PANTHER" id="PTHR13557:SF1">
    <property type="entry name" value="COILED-COIL DOMAIN-CONTAINING PROTEIN 86"/>
    <property type="match status" value="1"/>
</dbReference>
<reference evidence="11" key="2">
    <citation type="submission" date="2025-09" db="UniProtKB">
        <authorList>
            <consortium name="Ensembl"/>
        </authorList>
    </citation>
    <scope>IDENTIFICATION</scope>
</reference>
<protein>
    <recommendedName>
        <fullName evidence="3">Coiled-coil domain-containing protein 86</fullName>
    </recommendedName>
</protein>
<evidence type="ECO:0000256" key="7">
    <source>
        <dbReference type="ARBA" id="ARBA00023054"/>
    </source>
</evidence>
<feature type="compositionally biased region" description="Basic and acidic residues" evidence="10">
    <location>
        <begin position="85"/>
        <end position="107"/>
    </location>
</feature>
<dbReference type="AlphaFoldDB" id="A0A8C5PZ22"/>
<reference evidence="11" key="1">
    <citation type="submission" date="2025-08" db="UniProtKB">
        <authorList>
            <consortium name="Ensembl"/>
        </authorList>
    </citation>
    <scope>IDENTIFICATION</scope>
</reference>
<evidence type="ECO:0000256" key="1">
    <source>
        <dbReference type="ARBA" id="ARBA00004286"/>
    </source>
</evidence>
<evidence type="ECO:0000256" key="3">
    <source>
        <dbReference type="ARBA" id="ARBA00016738"/>
    </source>
</evidence>
<dbReference type="InterPro" id="IPR026570">
    <property type="entry name" value="CCDC86"/>
</dbReference>
<evidence type="ECO:0000256" key="2">
    <source>
        <dbReference type="ARBA" id="ARBA00004604"/>
    </source>
</evidence>
<keyword evidence="4" id="KW-0158">Chromosome</keyword>
<dbReference type="GO" id="GO:0005694">
    <property type="term" value="C:chromosome"/>
    <property type="evidence" value="ECO:0007669"/>
    <property type="project" value="UniProtKB-SubCell"/>
</dbReference>
<sequence>MEVCSCPLGNARHNWGVREASGTTGVCGRPAAQTAALTRRTRDFHRPSHRTWFSQLLINRPLRSTWDVKMRERQEKKVLKNLSKQLKDEKQQERQEKKRRREENLRRRLENERKAEIVQMIRNPAKLKHASKKQLRRIEKRDTLMILKTGEKSSQNGTVAPIK</sequence>
<keyword evidence="7" id="KW-0175">Coiled coil</keyword>
<dbReference type="GeneTree" id="ENSGT00390000017281"/>
<keyword evidence="6" id="KW-0164">Citrullination</keyword>
<dbReference type="GO" id="GO:0005730">
    <property type="term" value="C:nucleolus"/>
    <property type="evidence" value="ECO:0007669"/>
    <property type="project" value="UniProtKB-SubCell"/>
</dbReference>
<keyword evidence="5" id="KW-0597">Phosphoprotein</keyword>
<proteinExistence type="predicted"/>
<evidence type="ECO:0000256" key="8">
    <source>
        <dbReference type="ARBA" id="ARBA00023242"/>
    </source>
</evidence>
<dbReference type="Ensembl" id="ENSLLET00000031301.1">
    <property type="protein sequence ID" value="ENSLLEP00000030138.1"/>
    <property type="gene ID" value="ENSLLEG00000019117.1"/>
</dbReference>
<evidence type="ECO:0000313" key="12">
    <source>
        <dbReference type="Proteomes" id="UP000694569"/>
    </source>
</evidence>
<keyword evidence="8" id="KW-0539">Nucleus</keyword>
<evidence type="ECO:0000256" key="10">
    <source>
        <dbReference type="SAM" id="MobiDB-lite"/>
    </source>
</evidence>
<dbReference type="OrthoDB" id="277961at2759"/>
<evidence type="ECO:0000313" key="11">
    <source>
        <dbReference type="Ensembl" id="ENSLLEP00000030138.1"/>
    </source>
</evidence>
<organism evidence="11 12">
    <name type="scientific">Leptobrachium leishanense</name>
    <name type="common">Leishan spiny toad</name>
    <dbReference type="NCBI Taxonomy" id="445787"/>
    <lineage>
        <taxon>Eukaryota</taxon>
        <taxon>Metazoa</taxon>
        <taxon>Chordata</taxon>
        <taxon>Craniata</taxon>
        <taxon>Vertebrata</taxon>
        <taxon>Euteleostomi</taxon>
        <taxon>Amphibia</taxon>
        <taxon>Batrachia</taxon>
        <taxon>Anura</taxon>
        <taxon>Pelobatoidea</taxon>
        <taxon>Megophryidae</taxon>
        <taxon>Leptobrachium</taxon>
    </lineage>
</organism>
<feature type="region of interest" description="Disordered" evidence="10">
    <location>
        <begin position="80"/>
        <end position="107"/>
    </location>
</feature>
<accession>A0A8C5PZ22</accession>
<keyword evidence="12" id="KW-1185">Reference proteome</keyword>